<keyword evidence="7 13" id="KW-0378">Hydrolase</keyword>
<dbReference type="SUPFAM" id="SSF56300">
    <property type="entry name" value="Metallo-dependent phosphatases"/>
    <property type="match status" value="1"/>
</dbReference>
<comment type="cofactor">
    <cofactor evidence="1">
        <name>Zn(2+)</name>
        <dbReference type="ChEBI" id="CHEBI:29105"/>
    </cofactor>
</comment>
<dbReference type="InterPro" id="IPR011160">
    <property type="entry name" value="Sphingomy_PDE"/>
</dbReference>
<dbReference type="InterPro" id="IPR029052">
    <property type="entry name" value="Metallo-depent_PP-like"/>
</dbReference>
<dbReference type="Pfam" id="PF00149">
    <property type="entry name" value="Metallophos"/>
    <property type="match status" value="1"/>
</dbReference>
<feature type="domain" description="Saposin B-type" evidence="14">
    <location>
        <begin position="62"/>
        <end position="148"/>
    </location>
</feature>
<evidence type="ECO:0000256" key="6">
    <source>
        <dbReference type="ARBA" id="ARBA00022729"/>
    </source>
</evidence>
<dbReference type="Proteomes" id="UP001162164">
    <property type="component" value="Unassembled WGS sequence"/>
</dbReference>
<dbReference type="EC" id="3.1.4.12" evidence="13"/>
<organism evidence="15 16">
    <name type="scientific">Molorchus minor</name>
    <dbReference type="NCBI Taxonomy" id="1323400"/>
    <lineage>
        <taxon>Eukaryota</taxon>
        <taxon>Metazoa</taxon>
        <taxon>Ecdysozoa</taxon>
        <taxon>Arthropoda</taxon>
        <taxon>Hexapoda</taxon>
        <taxon>Insecta</taxon>
        <taxon>Pterygota</taxon>
        <taxon>Neoptera</taxon>
        <taxon>Endopterygota</taxon>
        <taxon>Coleoptera</taxon>
        <taxon>Polyphaga</taxon>
        <taxon>Cucujiformia</taxon>
        <taxon>Chrysomeloidea</taxon>
        <taxon>Cerambycidae</taxon>
        <taxon>Lamiinae</taxon>
        <taxon>Monochamini</taxon>
        <taxon>Molorchus</taxon>
    </lineage>
</organism>
<dbReference type="CDD" id="cd00842">
    <property type="entry name" value="MPP_ASMase"/>
    <property type="match status" value="1"/>
</dbReference>
<keyword evidence="11 13" id="KW-0326">Glycosidase</keyword>
<sequence>MSYILYPKKLKRGYTSGFELVKQALTEYAETGKHPDYLEYALKSYPLPNIFRHHVNLEDRDNFEVCILCEVLVNALILERKNGMSEIQLGSEAKFFCTLLQIENERVCNGVIDLHIGLFVYLVDHNDRLNGEKVCGLALQNMDCRGGSLYDWSVDIPEGETVDKVKASGSKTFNILHLSDIHIDPNYIPGKTNKCNEPVCCQFDQDDGAEDDDSCGYWGDYTDADTPMQTLNAAMDQVVTHDFDFVYYTGDIISHRVWATSVENNTRDITLISDIFHKYFDVPVYAALGNHEAHPVNVYLSADETDPSVSTHWLYNLTAEKWGDWLSDEATATILKGGFYTVSPKEGFRVIVLNSNVCYITNWWLIHDDKDPYGQLAWLVEVLSAAEEKSESVHILMHIPTGNSECLRTWSREYNRIIERFANTIVGHFNGHTHRDEVSVYYSSSDPTQAINVAWNGASITTFSLGNPSYKIIEVDADTFVPWDIEEWTMDLAAANLDTENPPTWYKLYSFKDAYGVDSLEPSELDGLLQRMTKDHSLINQYYIFKYRNSTYPNTNSCDDSCLKGLLCDISTTVYNQTEQCERFSGMFDDSQ</sequence>
<keyword evidence="16" id="KW-1185">Reference proteome</keyword>
<evidence type="ECO:0000256" key="10">
    <source>
        <dbReference type="ARBA" id="ARBA00023180"/>
    </source>
</evidence>
<evidence type="ECO:0000313" key="15">
    <source>
        <dbReference type="EMBL" id="KAJ8974387.1"/>
    </source>
</evidence>
<proteinExistence type="inferred from homology"/>
<dbReference type="PANTHER" id="PTHR10340">
    <property type="entry name" value="SPHINGOMYELIN PHOSPHODIESTERASE"/>
    <property type="match status" value="1"/>
</dbReference>
<comment type="caution">
    <text evidence="15">The sequence shown here is derived from an EMBL/GenBank/DDBJ whole genome shotgun (WGS) entry which is preliminary data.</text>
</comment>
<dbReference type="Gene3D" id="3.60.21.10">
    <property type="match status" value="2"/>
</dbReference>
<evidence type="ECO:0000256" key="1">
    <source>
        <dbReference type="ARBA" id="ARBA00001947"/>
    </source>
</evidence>
<reference evidence="15" key="1">
    <citation type="journal article" date="2023" name="Insect Mol. Biol.">
        <title>Genome sequencing provides insights into the evolution of gene families encoding plant cell wall-degrading enzymes in longhorned beetles.</title>
        <authorList>
            <person name="Shin N.R."/>
            <person name="Okamura Y."/>
            <person name="Kirsch R."/>
            <person name="Pauchet Y."/>
        </authorList>
    </citation>
    <scope>NUCLEOTIDE SEQUENCE</scope>
    <source>
        <strain evidence="15">MMC_N1</strain>
    </source>
</reference>
<evidence type="ECO:0000256" key="5">
    <source>
        <dbReference type="ARBA" id="ARBA00022723"/>
    </source>
</evidence>
<accession>A0ABQ9J9K2</accession>
<dbReference type="EMBL" id="JAPWTJ010001005">
    <property type="protein sequence ID" value="KAJ8974387.1"/>
    <property type="molecule type" value="Genomic_DNA"/>
</dbReference>
<evidence type="ECO:0000256" key="11">
    <source>
        <dbReference type="ARBA" id="ARBA00023295"/>
    </source>
</evidence>
<evidence type="ECO:0000256" key="12">
    <source>
        <dbReference type="ARBA" id="ARBA00047268"/>
    </source>
</evidence>
<keyword evidence="6" id="KW-0732">Signal</keyword>
<comment type="catalytic activity">
    <reaction evidence="12">
        <text>a sphingomyelin + H2O = phosphocholine + an N-acylsphing-4-enine + H(+)</text>
        <dbReference type="Rhea" id="RHEA:19253"/>
        <dbReference type="ChEBI" id="CHEBI:15377"/>
        <dbReference type="ChEBI" id="CHEBI:15378"/>
        <dbReference type="ChEBI" id="CHEBI:17636"/>
        <dbReference type="ChEBI" id="CHEBI:52639"/>
        <dbReference type="ChEBI" id="CHEBI:295975"/>
        <dbReference type="EC" id="3.1.4.12"/>
    </reaction>
    <physiologicalReaction direction="left-to-right" evidence="12">
        <dbReference type="Rhea" id="RHEA:19254"/>
    </physiologicalReaction>
</comment>
<dbReference type="Pfam" id="PF19272">
    <property type="entry name" value="ASMase_C"/>
    <property type="match status" value="1"/>
</dbReference>
<dbReference type="InterPro" id="IPR008139">
    <property type="entry name" value="SaposinB_dom"/>
</dbReference>
<keyword evidence="10" id="KW-0325">Glycoprotein</keyword>
<keyword evidence="5" id="KW-0479">Metal-binding</keyword>
<dbReference type="InterPro" id="IPR041805">
    <property type="entry name" value="ASMase/PPN1_MPP"/>
</dbReference>
<keyword evidence="4" id="KW-0964">Secreted</keyword>
<dbReference type="PIRSF" id="PIRSF000948">
    <property type="entry name" value="Sphingomy_PDE"/>
    <property type="match status" value="1"/>
</dbReference>
<evidence type="ECO:0000256" key="8">
    <source>
        <dbReference type="ARBA" id="ARBA00022833"/>
    </source>
</evidence>
<gene>
    <name evidence="15" type="ORF">NQ317_006166</name>
</gene>
<dbReference type="PROSITE" id="PS50015">
    <property type="entry name" value="SAP_B"/>
    <property type="match status" value="1"/>
</dbReference>
<keyword evidence="9" id="KW-1015">Disulfide bond</keyword>
<comment type="similarity">
    <text evidence="3 13">Belongs to the acid sphingomyelinase family.</text>
</comment>
<keyword evidence="8" id="KW-0862">Zinc</keyword>
<comment type="subcellular location">
    <subcellularLocation>
        <location evidence="2">Secreted</location>
    </subcellularLocation>
</comment>
<name>A0ABQ9J9K2_9CUCU</name>
<dbReference type="SUPFAM" id="SSF47862">
    <property type="entry name" value="Saposin"/>
    <property type="match status" value="1"/>
</dbReference>
<evidence type="ECO:0000256" key="7">
    <source>
        <dbReference type="ARBA" id="ARBA00022801"/>
    </source>
</evidence>
<evidence type="ECO:0000259" key="14">
    <source>
        <dbReference type="PROSITE" id="PS50015"/>
    </source>
</evidence>
<evidence type="ECO:0000313" key="16">
    <source>
        <dbReference type="Proteomes" id="UP001162164"/>
    </source>
</evidence>
<dbReference type="InterPro" id="IPR011001">
    <property type="entry name" value="Saposin-like"/>
</dbReference>
<evidence type="ECO:0000256" key="9">
    <source>
        <dbReference type="ARBA" id="ARBA00023157"/>
    </source>
</evidence>
<dbReference type="InterPro" id="IPR045473">
    <property type="entry name" value="ASM_C"/>
</dbReference>
<evidence type="ECO:0000256" key="3">
    <source>
        <dbReference type="ARBA" id="ARBA00008234"/>
    </source>
</evidence>
<comment type="function">
    <text evidence="13">Converts sphingomyelin to ceramide.</text>
</comment>
<protein>
    <recommendedName>
        <fullName evidence="13">Sphingomyelin phosphodiesterase</fullName>
        <ecNumber evidence="13">3.1.4.12</ecNumber>
    </recommendedName>
</protein>
<evidence type="ECO:0000256" key="2">
    <source>
        <dbReference type="ARBA" id="ARBA00004613"/>
    </source>
</evidence>
<evidence type="ECO:0000256" key="4">
    <source>
        <dbReference type="ARBA" id="ARBA00022525"/>
    </source>
</evidence>
<dbReference type="InterPro" id="IPR004843">
    <property type="entry name" value="Calcineurin-like_PHP"/>
</dbReference>
<evidence type="ECO:0000256" key="13">
    <source>
        <dbReference type="PIRNR" id="PIRNR000948"/>
    </source>
</evidence>
<dbReference type="PANTHER" id="PTHR10340:SF29">
    <property type="entry name" value="SPHINGOMYELIN PHOSPHODIESTERASE"/>
    <property type="match status" value="1"/>
</dbReference>